<gene>
    <name evidence="7" type="ORF">IQ22_02228</name>
</gene>
<evidence type="ECO:0000256" key="4">
    <source>
        <dbReference type="ARBA" id="ARBA00023159"/>
    </source>
</evidence>
<dbReference type="InterPro" id="IPR000843">
    <property type="entry name" value="HTH_LacI"/>
</dbReference>
<dbReference type="SUPFAM" id="SSF53822">
    <property type="entry name" value="Periplasmic binding protein-like I"/>
    <property type="match status" value="1"/>
</dbReference>
<keyword evidence="1" id="KW-0678">Repressor</keyword>
<dbReference type="FunFam" id="1.10.260.40:FF:000008">
    <property type="entry name" value="Fructose repressor (Catabolite repressor/activator)"/>
    <property type="match status" value="1"/>
</dbReference>
<organism evidence="7 8">
    <name type="scientific">Pseudomonas duriflava</name>
    <dbReference type="NCBI Taxonomy" id="459528"/>
    <lineage>
        <taxon>Bacteria</taxon>
        <taxon>Pseudomonadati</taxon>
        <taxon>Pseudomonadota</taxon>
        <taxon>Gammaproteobacteria</taxon>
        <taxon>Pseudomonadales</taxon>
        <taxon>Pseudomonadaceae</taxon>
        <taxon>Pseudomonas</taxon>
    </lineage>
</organism>
<dbReference type="CDD" id="cd01392">
    <property type="entry name" value="HTH_LacI"/>
    <property type="match status" value="1"/>
</dbReference>
<dbReference type="PANTHER" id="PTHR30146:SF45">
    <property type="entry name" value="CATABOLITE REPRESSOR_ACTIVATOR"/>
    <property type="match status" value="1"/>
</dbReference>
<dbReference type="NCBIfam" id="TIGR02417">
    <property type="entry name" value="fruct_sucro_rep"/>
    <property type="match status" value="1"/>
</dbReference>
<feature type="domain" description="HTH lacI-type" evidence="6">
    <location>
        <begin position="19"/>
        <end position="76"/>
    </location>
</feature>
<dbReference type="InterPro" id="IPR012781">
    <property type="entry name" value="Fruct_sucro_rep"/>
</dbReference>
<comment type="caution">
    <text evidence="7">The sequence shown here is derived from an EMBL/GenBank/DDBJ whole genome shotgun (WGS) entry which is preliminary data.</text>
</comment>
<keyword evidence="8" id="KW-1185">Reference proteome</keyword>
<dbReference type="Proteomes" id="UP000316905">
    <property type="component" value="Unassembled WGS sequence"/>
</dbReference>
<keyword evidence="3" id="KW-0238">DNA-binding</keyword>
<dbReference type="PANTHER" id="PTHR30146">
    <property type="entry name" value="LACI-RELATED TRANSCRIPTIONAL REPRESSOR"/>
    <property type="match status" value="1"/>
</dbReference>
<evidence type="ECO:0000256" key="3">
    <source>
        <dbReference type="ARBA" id="ARBA00023125"/>
    </source>
</evidence>
<evidence type="ECO:0000313" key="7">
    <source>
        <dbReference type="EMBL" id="TWI54362.1"/>
    </source>
</evidence>
<dbReference type="InterPro" id="IPR001761">
    <property type="entry name" value="Peripla_BP/Lac1_sug-bd_dom"/>
</dbReference>
<dbReference type="InterPro" id="IPR010982">
    <property type="entry name" value="Lambda_DNA-bd_dom_sf"/>
</dbReference>
<dbReference type="AlphaFoldDB" id="A0A562QC90"/>
<dbReference type="InterPro" id="IPR028082">
    <property type="entry name" value="Peripla_BP_I"/>
</dbReference>
<proteinExistence type="predicted"/>
<evidence type="ECO:0000259" key="6">
    <source>
        <dbReference type="PROSITE" id="PS50932"/>
    </source>
</evidence>
<evidence type="ECO:0000256" key="2">
    <source>
        <dbReference type="ARBA" id="ARBA00023015"/>
    </source>
</evidence>
<dbReference type="SMART" id="SM00354">
    <property type="entry name" value="HTH_LACI"/>
    <property type="match status" value="1"/>
</dbReference>
<reference evidence="7 8" key="1">
    <citation type="journal article" date="2015" name="Stand. Genomic Sci.">
        <title>Genomic Encyclopedia of Bacterial and Archaeal Type Strains, Phase III: the genomes of soil and plant-associated and newly described type strains.</title>
        <authorList>
            <person name="Whitman W.B."/>
            <person name="Woyke T."/>
            <person name="Klenk H.P."/>
            <person name="Zhou Y."/>
            <person name="Lilburn T.G."/>
            <person name="Beck B.J."/>
            <person name="De Vos P."/>
            <person name="Vandamme P."/>
            <person name="Eisen J.A."/>
            <person name="Garrity G."/>
            <person name="Hugenholtz P."/>
            <person name="Kyrpides N.C."/>
        </authorList>
    </citation>
    <scope>NUCLEOTIDE SEQUENCE [LARGE SCALE GENOMIC DNA]</scope>
    <source>
        <strain evidence="7 8">CGMCC 1.6858</strain>
    </source>
</reference>
<dbReference type="GO" id="GO:0009750">
    <property type="term" value="P:response to fructose"/>
    <property type="evidence" value="ECO:0007669"/>
    <property type="project" value="InterPro"/>
</dbReference>
<sequence length="345" mass="38300">MALCKTGIPDCAATRGLVLKLSDIARLAGVSVTTASYVINGKADQRRISPATVARVQQVVDQYGYQPDQRAAGLRRGQTLTLGFILPDLENPSYARLAKQLEIRARLRGYQLLIACTDDEPDTERQLLSLFRARRCDGLITASCLANDDTPYRRLQAEGLPVVAVDRQLDPTQFSSVISDDRTASTLLTQTLLDHPPQEIALITARPELVISREREAGFEAALAHYTGVKLIRYGEHFSRACGRECMLELMEELGHMPEALITTAYVLLEGVFDVLQSQPDGWPYLRLATFGDAQLLDFVPLKVNGLSQQHELIAEQALSLMLNAIEHQQYAPGIHAIPRQLKRR</sequence>
<dbReference type="GO" id="GO:0000976">
    <property type="term" value="F:transcription cis-regulatory region binding"/>
    <property type="evidence" value="ECO:0007669"/>
    <property type="project" value="TreeGrafter"/>
</dbReference>
<keyword evidence="2" id="KW-0805">Transcription regulation</keyword>
<protein>
    <submittedName>
        <fullName evidence="7">LacI family transcriptional regulator</fullName>
    </submittedName>
</protein>
<dbReference type="EMBL" id="VLKY01000006">
    <property type="protein sequence ID" value="TWI54362.1"/>
    <property type="molecule type" value="Genomic_DNA"/>
</dbReference>
<evidence type="ECO:0000256" key="5">
    <source>
        <dbReference type="ARBA" id="ARBA00023163"/>
    </source>
</evidence>
<dbReference type="SUPFAM" id="SSF47413">
    <property type="entry name" value="lambda repressor-like DNA-binding domains"/>
    <property type="match status" value="1"/>
</dbReference>
<dbReference type="Pfam" id="PF00532">
    <property type="entry name" value="Peripla_BP_1"/>
    <property type="match status" value="1"/>
</dbReference>
<dbReference type="PROSITE" id="PS50932">
    <property type="entry name" value="HTH_LACI_2"/>
    <property type="match status" value="1"/>
</dbReference>
<dbReference type="GO" id="GO:0003700">
    <property type="term" value="F:DNA-binding transcription factor activity"/>
    <property type="evidence" value="ECO:0007669"/>
    <property type="project" value="TreeGrafter"/>
</dbReference>
<dbReference type="Pfam" id="PF00356">
    <property type="entry name" value="LacI"/>
    <property type="match status" value="1"/>
</dbReference>
<dbReference type="Gene3D" id="3.40.50.2300">
    <property type="match status" value="2"/>
</dbReference>
<accession>A0A562QC90</accession>
<keyword evidence="4" id="KW-0010">Activator</keyword>
<dbReference type="PROSITE" id="PS00356">
    <property type="entry name" value="HTH_LACI_1"/>
    <property type="match status" value="1"/>
</dbReference>
<dbReference type="Gene3D" id="1.10.260.40">
    <property type="entry name" value="lambda repressor-like DNA-binding domains"/>
    <property type="match status" value="1"/>
</dbReference>
<evidence type="ECO:0000313" key="8">
    <source>
        <dbReference type="Proteomes" id="UP000316905"/>
    </source>
</evidence>
<evidence type="ECO:0000256" key="1">
    <source>
        <dbReference type="ARBA" id="ARBA00022491"/>
    </source>
</evidence>
<keyword evidence="5" id="KW-0804">Transcription</keyword>
<name>A0A562QC90_9PSED</name>
<dbReference type="NCBIfam" id="NF008452">
    <property type="entry name" value="PRK11303.1"/>
    <property type="match status" value="1"/>
</dbReference>